<dbReference type="SMART" id="SM00871">
    <property type="entry name" value="AraC_E_bind"/>
    <property type="match status" value="1"/>
</dbReference>
<evidence type="ECO:0000313" key="2">
    <source>
        <dbReference type="EMBL" id="QKJ19728.1"/>
    </source>
</evidence>
<dbReference type="Pfam" id="PF06445">
    <property type="entry name" value="GyrI-like"/>
    <property type="match status" value="1"/>
</dbReference>
<dbReference type="InterPro" id="IPR029442">
    <property type="entry name" value="GyrI-like"/>
</dbReference>
<proteinExistence type="predicted"/>
<dbReference type="InterPro" id="IPR010499">
    <property type="entry name" value="AraC_E-bd"/>
</dbReference>
<dbReference type="SUPFAM" id="SSF55136">
    <property type="entry name" value="Probable bacterial effector-binding domain"/>
    <property type="match status" value="1"/>
</dbReference>
<dbReference type="Proteomes" id="UP000502498">
    <property type="component" value="Chromosome"/>
</dbReference>
<evidence type="ECO:0000259" key="1">
    <source>
        <dbReference type="SMART" id="SM00871"/>
    </source>
</evidence>
<name>A0A7D4UIG9_9MICO</name>
<organism evidence="2 3">
    <name type="scientific">Microbacterium hominis</name>
    <dbReference type="NCBI Taxonomy" id="162426"/>
    <lineage>
        <taxon>Bacteria</taxon>
        <taxon>Bacillati</taxon>
        <taxon>Actinomycetota</taxon>
        <taxon>Actinomycetes</taxon>
        <taxon>Micrococcales</taxon>
        <taxon>Microbacteriaceae</taxon>
        <taxon>Microbacterium</taxon>
    </lineage>
</organism>
<accession>A0A7D4UIG9</accession>
<dbReference type="EMBL" id="CP054038">
    <property type="protein sequence ID" value="QKJ19728.1"/>
    <property type="molecule type" value="Genomic_DNA"/>
</dbReference>
<dbReference type="InterPro" id="IPR011256">
    <property type="entry name" value="Reg_factor_effector_dom_sf"/>
</dbReference>
<evidence type="ECO:0000313" key="3">
    <source>
        <dbReference type="Proteomes" id="UP000502498"/>
    </source>
</evidence>
<sequence>MIDVDYRPVAAVTLYVVSTVARGGSTGVPAAIGAAVPGLDAALESAGRPLNEPGVFWYEPIEDTDDLAVHISYTADEPPVPGDGYEVVTLPAVPTMATLIHRGDMTGIGESWGALMEQVVADGYRMSGPCREVYLVANGHEPGPDWVTELQVPVERA</sequence>
<dbReference type="AlphaFoldDB" id="A0A7D4UIG9"/>
<protein>
    <submittedName>
        <fullName evidence="2">GyrI-like domain-containing protein</fullName>
    </submittedName>
</protein>
<reference evidence="2 3" key="1">
    <citation type="submission" date="2020-05" db="EMBL/GenBank/DDBJ databases">
        <title>Strain PA2F3 complete genome.</title>
        <authorList>
            <person name="Kim Y.-S."/>
            <person name="Kim S.-J."/>
            <person name="Jung H.-k."/>
            <person name="Kim S.-E."/>
            <person name="Kim K.-H."/>
        </authorList>
    </citation>
    <scope>NUCLEOTIDE SEQUENCE [LARGE SCALE GENOMIC DNA]</scope>
    <source>
        <strain evidence="2 3">PA2F3</strain>
    </source>
</reference>
<dbReference type="RefSeq" id="WP_172990165.1">
    <property type="nucleotide sequence ID" value="NZ_CP054038.1"/>
</dbReference>
<dbReference type="Gene3D" id="3.20.80.10">
    <property type="entry name" value="Regulatory factor, effector binding domain"/>
    <property type="match status" value="1"/>
</dbReference>
<feature type="domain" description="AraC effector-binding" evidence="1">
    <location>
        <begin position="2"/>
        <end position="155"/>
    </location>
</feature>
<gene>
    <name evidence="2" type="ORF">HQM25_10360</name>
</gene>